<dbReference type="AlphaFoldDB" id="A0A5J4W2S9"/>
<reference evidence="3 4" key="1">
    <citation type="submission" date="2019-03" db="EMBL/GenBank/DDBJ databases">
        <title>Single cell metagenomics reveals metabolic interactions within the superorganism composed of flagellate Streblomastix strix and complex community of Bacteroidetes bacteria on its surface.</title>
        <authorList>
            <person name="Treitli S.C."/>
            <person name="Kolisko M."/>
            <person name="Husnik F."/>
            <person name="Keeling P."/>
            <person name="Hampl V."/>
        </authorList>
    </citation>
    <scope>NUCLEOTIDE SEQUENCE [LARGE SCALE GENOMIC DNA]</scope>
    <source>
        <strain evidence="3">ST1C</strain>
    </source>
</reference>
<feature type="region of interest" description="Disordered" evidence="2">
    <location>
        <begin position="200"/>
        <end position="248"/>
    </location>
</feature>
<protein>
    <submittedName>
        <fullName evidence="3">Uncharacterized protein</fullName>
    </submittedName>
</protein>
<comment type="caution">
    <text evidence="3">The sequence shown here is derived from an EMBL/GenBank/DDBJ whole genome shotgun (WGS) entry which is preliminary data.</text>
</comment>
<feature type="compositionally biased region" description="Basic and acidic residues" evidence="2">
    <location>
        <begin position="202"/>
        <end position="240"/>
    </location>
</feature>
<proteinExistence type="predicted"/>
<feature type="compositionally biased region" description="Basic and acidic residues" evidence="2">
    <location>
        <begin position="90"/>
        <end position="106"/>
    </location>
</feature>
<evidence type="ECO:0000256" key="2">
    <source>
        <dbReference type="SAM" id="MobiDB-lite"/>
    </source>
</evidence>
<feature type="coiled-coil region" evidence="1">
    <location>
        <begin position="20"/>
        <end position="58"/>
    </location>
</feature>
<dbReference type="InterPro" id="IPR051147">
    <property type="entry name" value="CFAP_domain-containing"/>
</dbReference>
<dbReference type="EMBL" id="SNRW01003819">
    <property type="protein sequence ID" value="KAA6388856.1"/>
    <property type="molecule type" value="Genomic_DNA"/>
</dbReference>
<evidence type="ECO:0000313" key="4">
    <source>
        <dbReference type="Proteomes" id="UP000324800"/>
    </source>
</evidence>
<name>A0A5J4W2S9_9EUKA</name>
<keyword evidence="1" id="KW-0175">Coiled coil</keyword>
<accession>A0A5J4W2S9</accession>
<feature type="compositionally biased region" description="Low complexity" evidence="2">
    <location>
        <begin position="108"/>
        <end position="120"/>
    </location>
</feature>
<sequence length="277" mass="32149">MVHKVFREIEETNFMLMQSQQEHEATLEKSKDELRRVKTKLESQLKEMDLKLVLFENQIDTEELKIRALSESRSNNFRMGGLTGSEGEQSDTKDIRQQSSSSKDRNISTSSSSKQGQTSQLKCNEFDSLQLGIDDGKQNMAAKASAKSNALFMFMKDVYTKMNIDSSSSTCMRMLFGMESKLLQLTRKFEQAESDQVKSALKKQDTERRDKLRGEKNRIKKEIKERNMKESLRRAKEPVHKKVGRPQIFRSQPIVNRKKQVEVEEDKIDEDAEFFVE</sequence>
<dbReference type="PANTHER" id="PTHR21683:SF3">
    <property type="entry name" value="CILIA AND FLAGELLA ASSOCIATED PROTEIN 100"/>
    <property type="match status" value="1"/>
</dbReference>
<dbReference type="PANTHER" id="PTHR21683">
    <property type="entry name" value="COILED-COIL DOMAIN-CONTAINING PROTEIN 42 LIKE-2-LIKE-RELATED"/>
    <property type="match status" value="1"/>
</dbReference>
<organism evidence="3 4">
    <name type="scientific">Streblomastix strix</name>
    <dbReference type="NCBI Taxonomy" id="222440"/>
    <lineage>
        <taxon>Eukaryota</taxon>
        <taxon>Metamonada</taxon>
        <taxon>Preaxostyla</taxon>
        <taxon>Oxymonadida</taxon>
        <taxon>Streblomastigidae</taxon>
        <taxon>Streblomastix</taxon>
    </lineage>
</organism>
<evidence type="ECO:0000256" key="1">
    <source>
        <dbReference type="SAM" id="Coils"/>
    </source>
</evidence>
<evidence type="ECO:0000313" key="3">
    <source>
        <dbReference type="EMBL" id="KAA6388856.1"/>
    </source>
</evidence>
<dbReference type="Proteomes" id="UP000324800">
    <property type="component" value="Unassembled WGS sequence"/>
</dbReference>
<feature type="region of interest" description="Disordered" evidence="2">
    <location>
        <begin position="75"/>
        <end position="121"/>
    </location>
</feature>
<gene>
    <name evidence="3" type="ORF">EZS28_015617</name>
</gene>